<keyword evidence="2" id="KW-1133">Transmembrane helix</keyword>
<accession>A0A5R9F6V2</accession>
<feature type="transmembrane region" description="Helical" evidence="2">
    <location>
        <begin position="57"/>
        <end position="74"/>
    </location>
</feature>
<dbReference type="Proteomes" id="UP000308230">
    <property type="component" value="Unassembled WGS sequence"/>
</dbReference>
<feature type="compositionally biased region" description="Gly residues" evidence="1">
    <location>
        <begin position="392"/>
        <end position="441"/>
    </location>
</feature>
<name>A0A5R9F6V2_9BACL</name>
<comment type="caution">
    <text evidence="3">The sequence shown here is derived from an EMBL/GenBank/DDBJ whole genome shotgun (WGS) entry which is preliminary data.</text>
</comment>
<reference evidence="3 4" key="1">
    <citation type="submission" date="2019-04" db="EMBL/GenBank/DDBJ databases">
        <title>Bacillus caeni sp. nov., a bacterium isolated from mangrove sediment.</title>
        <authorList>
            <person name="Huang H."/>
            <person name="Mo K."/>
            <person name="Hu Y."/>
        </authorList>
    </citation>
    <scope>NUCLEOTIDE SEQUENCE [LARGE SCALE GENOMIC DNA]</scope>
    <source>
        <strain evidence="3 4">HB172195</strain>
    </source>
</reference>
<dbReference type="RefSeq" id="WP_138124620.1">
    <property type="nucleotide sequence ID" value="NZ_SWLG01000004.1"/>
</dbReference>
<dbReference type="AlphaFoldDB" id="A0A5R9F6V2"/>
<feature type="compositionally biased region" description="Basic and acidic residues" evidence="1">
    <location>
        <begin position="186"/>
        <end position="206"/>
    </location>
</feature>
<keyword evidence="4" id="KW-1185">Reference proteome</keyword>
<proteinExistence type="predicted"/>
<feature type="compositionally biased region" description="Low complexity" evidence="1">
    <location>
        <begin position="371"/>
        <end position="391"/>
    </location>
</feature>
<gene>
    <name evidence="3" type="ORF">FCL54_06805</name>
</gene>
<protein>
    <submittedName>
        <fullName evidence="3">Uncharacterized protein</fullName>
    </submittedName>
</protein>
<dbReference type="PANTHER" id="PTHR37612:SF20">
    <property type="entry name" value="PER-HEXAMER REPEAT PROTEIN 5-RELATED"/>
    <property type="match status" value="1"/>
</dbReference>
<feature type="transmembrane region" description="Helical" evidence="2">
    <location>
        <begin position="26"/>
        <end position="45"/>
    </location>
</feature>
<evidence type="ECO:0000256" key="1">
    <source>
        <dbReference type="SAM" id="MobiDB-lite"/>
    </source>
</evidence>
<evidence type="ECO:0000313" key="4">
    <source>
        <dbReference type="Proteomes" id="UP000308230"/>
    </source>
</evidence>
<dbReference type="OrthoDB" id="2380672at2"/>
<organism evidence="3 4">
    <name type="scientific">Exobacillus caeni</name>
    <dbReference type="NCBI Taxonomy" id="2574798"/>
    <lineage>
        <taxon>Bacteria</taxon>
        <taxon>Bacillati</taxon>
        <taxon>Bacillota</taxon>
        <taxon>Bacilli</taxon>
        <taxon>Bacillales</taxon>
        <taxon>Guptibacillaceae</taxon>
        <taxon>Exobacillus</taxon>
    </lineage>
</organism>
<dbReference type="EMBL" id="SWLG01000004">
    <property type="protein sequence ID" value="TLS38239.1"/>
    <property type="molecule type" value="Genomic_DNA"/>
</dbReference>
<keyword evidence="2" id="KW-0472">Membrane</keyword>
<dbReference type="InterPro" id="IPR052258">
    <property type="entry name" value="Diverse_Func_Domain-Protein"/>
</dbReference>
<feature type="region of interest" description="Disordered" evidence="1">
    <location>
        <begin position="371"/>
        <end position="482"/>
    </location>
</feature>
<evidence type="ECO:0000256" key="2">
    <source>
        <dbReference type="SAM" id="Phobius"/>
    </source>
</evidence>
<feature type="region of interest" description="Disordered" evidence="1">
    <location>
        <begin position="186"/>
        <end position="207"/>
    </location>
</feature>
<sequence length="530" mass="57536">MNDKNLLVSMLKVMHRKLLFRHFSKWTLYALLAGSCLGFLIAVTGRLFVIPFLEEKLLWASFFVFVIVLVYSFYKRPGQMGAAIEFDAYTGEERVSTSLSCLEQENVMSELQRRDTVRHMKAVLPKIEQIKPFLFHPRSSMATGLLVILVYASFLFPNGVMEMAEKKEIEKETVAEAKKEVKKLAEKREQQKQANGEAKKLKKEMAGAETAEESLQKLLQTEEKLNKLTKEAETAERSLASLSEKAASPKLNQLSEALKQLDEKKVSEALKELKQKTDSLSEADKNALQEMQKEWSGKDSKSALTEEELQKLIENLEQSLEKRIAQAKAANQLAALQQNVQSIAGSLNNTMLSSNLPGGVQSLSFNNGAVANSGNNAGDNQAAQNSQQNSNGGKGNGNNSGSGKGSGTGTGNGNGSGVGQGSGSGTGNGSGSGGNGAGLGQGSREFLTVPERLNGDSNVETDKGELGEGAGEQQYGAGSPVLRGNLTPYREVYGSYEKAYRESVQRMQLPGYLEDVVKGYFSELDQEGEE</sequence>
<keyword evidence="2" id="KW-0812">Transmembrane</keyword>
<evidence type="ECO:0000313" key="3">
    <source>
        <dbReference type="EMBL" id="TLS38239.1"/>
    </source>
</evidence>
<dbReference type="PANTHER" id="PTHR37612">
    <property type="entry name" value="FIBROIN HEAVY CHAIN FIB-H LIKE PROTEIN"/>
    <property type="match status" value="1"/>
</dbReference>